<dbReference type="AlphaFoldDB" id="A0A7V8FG99"/>
<evidence type="ECO:0000313" key="2">
    <source>
        <dbReference type="EMBL" id="KAF1015084.1"/>
    </source>
</evidence>
<name>A0A7V8FG99_STEMA</name>
<reference evidence="3" key="1">
    <citation type="journal article" date="2020" name="MBio">
        <title>Horizontal gene transfer to a defensive symbiont with a reduced genome amongst a multipartite beetle microbiome.</title>
        <authorList>
            <person name="Waterworth S.C."/>
            <person name="Florez L.V."/>
            <person name="Rees E.R."/>
            <person name="Hertweck C."/>
            <person name="Kaltenpoth M."/>
            <person name="Kwan J.C."/>
        </authorList>
    </citation>
    <scope>NUCLEOTIDE SEQUENCE [LARGE SCALE GENOMIC DNA]</scope>
</reference>
<feature type="chain" id="PRO_5031161563" description="TonB-dependent receptor" evidence="1">
    <location>
        <begin position="27"/>
        <end position="290"/>
    </location>
</feature>
<evidence type="ECO:0000256" key="1">
    <source>
        <dbReference type="SAM" id="SignalP"/>
    </source>
</evidence>
<comment type="caution">
    <text evidence="2">The sequence shown here is derived from an EMBL/GenBank/DDBJ whole genome shotgun (WGS) entry which is preliminary data.</text>
</comment>
<dbReference type="Proteomes" id="UP000487117">
    <property type="component" value="Unassembled WGS sequence"/>
</dbReference>
<proteinExistence type="predicted"/>
<keyword evidence="1" id="KW-0732">Signal</keyword>
<accession>A0A7V8FG99</accession>
<dbReference type="Gene3D" id="3.30.1150.10">
    <property type="match status" value="1"/>
</dbReference>
<organism evidence="2 3">
    <name type="scientific">Stenotrophomonas maltophilia</name>
    <name type="common">Pseudomonas maltophilia</name>
    <name type="synonym">Xanthomonas maltophilia</name>
    <dbReference type="NCBI Taxonomy" id="40324"/>
    <lineage>
        <taxon>Bacteria</taxon>
        <taxon>Pseudomonadati</taxon>
        <taxon>Pseudomonadota</taxon>
        <taxon>Gammaproteobacteria</taxon>
        <taxon>Lysobacterales</taxon>
        <taxon>Lysobacteraceae</taxon>
        <taxon>Stenotrophomonas</taxon>
        <taxon>Stenotrophomonas maltophilia group</taxon>
    </lineage>
</organism>
<protein>
    <recommendedName>
        <fullName evidence="4">TonB-dependent receptor</fullName>
    </recommendedName>
</protein>
<sequence>MTSSPLYIALAIAVAAGGLLPTAPVAAQTASAVRATAQSTMVLTGTIGIAKDGSVDALQIDQADTISPAIASFVDGAVRGWHFKPVMVDGQQVAAKAPLRLRLLARPMADGSAEVAIRDADFSRNEVSTDSVTRLKMPPPSFPDEVFRMGGRGTALVLLKIDRRGTVADAIVEQVNLTVAGPEPAMVKIRRLLASNTLSPARRWTFTPPPTGPDKDRDFWVVRVPVYYAGLRESAKEKYGQWSAYIPGPKQVAPWRKDTAAGSDLLPAGGVYMVDSSRKGPELLTPLEQG</sequence>
<evidence type="ECO:0008006" key="4">
    <source>
        <dbReference type="Google" id="ProtNLM"/>
    </source>
</evidence>
<feature type="signal peptide" evidence="1">
    <location>
        <begin position="1"/>
        <end position="26"/>
    </location>
</feature>
<gene>
    <name evidence="2" type="ORF">GAK31_02572</name>
</gene>
<evidence type="ECO:0000313" key="3">
    <source>
        <dbReference type="Proteomes" id="UP000487117"/>
    </source>
</evidence>
<dbReference type="EMBL" id="WNDS01000003">
    <property type="protein sequence ID" value="KAF1015084.1"/>
    <property type="molecule type" value="Genomic_DNA"/>
</dbReference>